<proteinExistence type="predicted"/>
<dbReference type="Pfam" id="PF03126">
    <property type="entry name" value="Plus-3"/>
    <property type="match status" value="1"/>
</dbReference>
<feature type="compositionally biased region" description="Polar residues" evidence="2">
    <location>
        <begin position="519"/>
        <end position="531"/>
    </location>
</feature>
<feature type="compositionally biased region" description="Polar residues" evidence="2">
    <location>
        <begin position="496"/>
        <end position="511"/>
    </location>
</feature>
<evidence type="ECO:0000259" key="3">
    <source>
        <dbReference type="PROSITE" id="PS50158"/>
    </source>
</evidence>
<name>A0AAV0P415_9ROSI</name>
<dbReference type="Gene3D" id="4.10.60.10">
    <property type="entry name" value="Zinc finger, CCHC-type"/>
    <property type="match status" value="1"/>
</dbReference>
<evidence type="ECO:0000313" key="4">
    <source>
        <dbReference type="EMBL" id="CAI0465586.1"/>
    </source>
</evidence>
<dbReference type="PANTHER" id="PTHR38940:SF4">
    <property type="entry name" value="OS01G0775100 PROTEIN"/>
    <property type="match status" value="1"/>
</dbReference>
<keyword evidence="1" id="KW-0862">Zinc</keyword>
<feature type="region of interest" description="Disordered" evidence="2">
    <location>
        <begin position="259"/>
        <end position="323"/>
    </location>
</feature>
<dbReference type="AlphaFoldDB" id="A0AAV0P415"/>
<dbReference type="InterPro" id="IPR001878">
    <property type="entry name" value="Znf_CCHC"/>
</dbReference>
<dbReference type="EMBL" id="CAMGYJ010000008">
    <property type="protein sequence ID" value="CAI0465586.1"/>
    <property type="molecule type" value="Genomic_DNA"/>
</dbReference>
<protein>
    <recommendedName>
        <fullName evidence="3">CCHC-type domain-containing protein</fullName>
    </recommendedName>
</protein>
<dbReference type="InterPro" id="IPR036128">
    <property type="entry name" value="Plus3-like_sf"/>
</dbReference>
<dbReference type="SMART" id="SM00719">
    <property type="entry name" value="Plus3"/>
    <property type="match status" value="1"/>
</dbReference>
<feature type="region of interest" description="Disordered" evidence="2">
    <location>
        <begin position="200"/>
        <end position="244"/>
    </location>
</feature>
<sequence length="971" mass="105990">MNADESSSIALNDLGLVLSYSNRSIQRRLNNGEGSGAGTNAGPNVEMTFAAATDPLSELVWSPRKGLSIKCADRSFFGRRQPSHLLVSRSRDIVMGSSIDKTLKEEEDNSMERDANVKSEAGDMHQLPNGMEIMPLSGSFHDLKKAEHESDVAQHGQTSQEPGKRVENIADGSKLVAPPVVLASGEDTCKECSPGMQAEASLEEIPEASAHFVENERKDEVEAEVHGHEREESSDENDIGSPLLGQSKHVARLEHCSIQDDEDESFPREVKQAVKQSPTNSRNKSYRRKGKAKVLSDGDVNGKQLDDGSESDESIESCTSARHFSKGKRRANFDLPLMLGSKRVKRPVQDTAGSSSSLLRQDSSFVNWISNMVNNGLLKTTQQGETAPSLTLTVANSENNGNGNSGGPNLLQCNNRSRDSSSRDAGFQSIFQSLYCPKHKAQDNVSVDLDHQMEAEKVTKPDSQMCDVSATPIACRPVTGNVFQPFLPSLEKFKGSTPSNGVENNNLTQAKDSGGSGSFKEQNGRSSNSSHGRAGINAADNISDKVDPFASAWIMRFIPKPSGSPIRKGMPAKSHLQNLLTSSTARAIIEGDEQSDEGLRHVKACSSSADASFSFYKVKSHHLGESSSIKRNPVLPSQRFTNSEAMASVFARRLDALKQIMPSDDKAHSAIICFFCGARGHHLRDCLEMTDGELEELFRNFTSYEGREEPPCFCIRCFQLNHWAVACPSAPSSVTPRLNELGGAVKLQLNWRNNHNEKRLEPSSTSRYPVASENTACATNYLVDKVSHEATTSSKKPRLVELNCIDKGASSPGGTRSKERQVHPFLKSSSGGIFGVPKGISDAVKSLRFSRTDILRWMNTGVPLKRLDGFFLRLRLGKWQAGFGGTGYHVARIAVADGESSQPKSRTTSLPVDIGGIRCVVEAPYVSNQDFREDELMAWWSAARKGDGGTKVPCEEDLRVKLKEKQMLLGL</sequence>
<evidence type="ECO:0000256" key="1">
    <source>
        <dbReference type="PROSITE-ProRule" id="PRU00047"/>
    </source>
</evidence>
<evidence type="ECO:0000256" key="2">
    <source>
        <dbReference type="SAM" id="MobiDB-lite"/>
    </source>
</evidence>
<evidence type="ECO:0000313" key="5">
    <source>
        <dbReference type="Proteomes" id="UP001154282"/>
    </source>
</evidence>
<dbReference type="SUPFAM" id="SSF159042">
    <property type="entry name" value="Plus3-like"/>
    <property type="match status" value="1"/>
</dbReference>
<feature type="compositionally biased region" description="Polar residues" evidence="2">
    <location>
        <begin position="274"/>
        <end position="283"/>
    </location>
</feature>
<feature type="compositionally biased region" description="Basic and acidic residues" evidence="2">
    <location>
        <begin position="213"/>
        <end position="231"/>
    </location>
</feature>
<gene>
    <name evidence="4" type="ORF">LITE_LOCUS36675</name>
</gene>
<dbReference type="PROSITE" id="PS50158">
    <property type="entry name" value="ZF_CCHC"/>
    <property type="match status" value="1"/>
</dbReference>
<organism evidence="4 5">
    <name type="scientific">Linum tenue</name>
    <dbReference type="NCBI Taxonomy" id="586396"/>
    <lineage>
        <taxon>Eukaryota</taxon>
        <taxon>Viridiplantae</taxon>
        <taxon>Streptophyta</taxon>
        <taxon>Embryophyta</taxon>
        <taxon>Tracheophyta</taxon>
        <taxon>Spermatophyta</taxon>
        <taxon>Magnoliopsida</taxon>
        <taxon>eudicotyledons</taxon>
        <taxon>Gunneridae</taxon>
        <taxon>Pentapetalae</taxon>
        <taxon>rosids</taxon>
        <taxon>fabids</taxon>
        <taxon>Malpighiales</taxon>
        <taxon>Linaceae</taxon>
        <taxon>Linum</taxon>
    </lineage>
</organism>
<keyword evidence="1" id="KW-0863">Zinc-finger</keyword>
<keyword evidence="1" id="KW-0479">Metal-binding</keyword>
<dbReference type="SUPFAM" id="SSF57756">
    <property type="entry name" value="Retrovirus zinc finger-like domains"/>
    <property type="match status" value="1"/>
</dbReference>
<keyword evidence="5" id="KW-1185">Reference proteome</keyword>
<dbReference type="SMART" id="SM00343">
    <property type="entry name" value="ZnF_C2HC"/>
    <property type="match status" value="2"/>
</dbReference>
<feature type="domain" description="CCHC-type" evidence="3">
    <location>
        <begin position="673"/>
        <end position="686"/>
    </location>
</feature>
<dbReference type="GO" id="GO:0003677">
    <property type="term" value="F:DNA binding"/>
    <property type="evidence" value="ECO:0007669"/>
    <property type="project" value="InterPro"/>
</dbReference>
<dbReference type="InterPro" id="IPR004343">
    <property type="entry name" value="Plus-3_dom"/>
</dbReference>
<feature type="region of interest" description="Disordered" evidence="2">
    <location>
        <begin position="494"/>
        <end position="539"/>
    </location>
</feature>
<dbReference type="PANTHER" id="PTHR38940">
    <property type="entry name" value="PLUS3 DOMAIN-CONTAINING PROTEIN"/>
    <property type="match status" value="1"/>
</dbReference>
<comment type="caution">
    <text evidence="4">The sequence shown here is derived from an EMBL/GenBank/DDBJ whole genome shotgun (WGS) entry which is preliminary data.</text>
</comment>
<reference evidence="4" key="1">
    <citation type="submission" date="2022-08" db="EMBL/GenBank/DDBJ databases">
        <authorList>
            <person name="Gutierrez-Valencia J."/>
        </authorList>
    </citation>
    <scope>NUCLEOTIDE SEQUENCE</scope>
</reference>
<accession>A0AAV0P415</accession>
<feature type="region of interest" description="Disordered" evidence="2">
    <location>
        <begin position="399"/>
        <end position="424"/>
    </location>
</feature>
<dbReference type="Proteomes" id="UP001154282">
    <property type="component" value="Unassembled WGS sequence"/>
</dbReference>
<dbReference type="GO" id="GO:0008270">
    <property type="term" value="F:zinc ion binding"/>
    <property type="evidence" value="ECO:0007669"/>
    <property type="project" value="UniProtKB-KW"/>
</dbReference>
<dbReference type="InterPro" id="IPR036875">
    <property type="entry name" value="Znf_CCHC_sf"/>
</dbReference>
<dbReference type="Gene3D" id="3.90.70.200">
    <property type="entry name" value="Plus-3 domain"/>
    <property type="match status" value="1"/>
</dbReference>